<reference evidence="1 2" key="1">
    <citation type="submission" date="2020-08" db="EMBL/GenBank/DDBJ databases">
        <title>Bridging the membrane lipid divide: bacteria of the FCB group superphylum have the potential to synthesize archaeal ether lipids.</title>
        <authorList>
            <person name="Villanueva L."/>
            <person name="Von Meijenfeldt F.A.B."/>
            <person name="Westbye A.B."/>
            <person name="Yadav S."/>
            <person name="Hopmans E.C."/>
            <person name="Dutilh B.E."/>
            <person name="Sinninghe Damste J.S."/>
        </authorList>
    </citation>
    <scope>NUCLEOTIDE SEQUENCE [LARGE SCALE GENOMIC DNA]</scope>
    <source>
        <strain evidence="1">NIOZ-UU30</strain>
    </source>
</reference>
<evidence type="ECO:0000313" key="2">
    <source>
        <dbReference type="Proteomes" id="UP000603434"/>
    </source>
</evidence>
<name>A0A8J6NYC4_9BACT</name>
<dbReference type="EMBL" id="JACNJH010000247">
    <property type="protein sequence ID" value="MBC8363028.1"/>
    <property type="molecule type" value="Genomic_DNA"/>
</dbReference>
<proteinExistence type="predicted"/>
<evidence type="ECO:0000313" key="1">
    <source>
        <dbReference type="EMBL" id="MBC8363028.1"/>
    </source>
</evidence>
<gene>
    <name evidence="1" type="ORF">H8E23_16710</name>
</gene>
<comment type="caution">
    <text evidence="1">The sequence shown here is derived from an EMBL/GenBank/DDBJ whole genome shotgun (WGS) entry which is preliminary data.</text>
</comment>
<evidence type="ECO:0008006" key="3">
    <source>
        <dbReference type="Google" id="ProtNLM"/>
    </source>
</evidence>
<dbReference type="Proteomes" id="UP000603434">
    <property type="component" value="Unassembled WGS sequence"/>
</dbReference>
<sequence length="266" mass="30236">MRFKDLSGLKRPEPQKIMLATLPQDITMSHYARAKAFKINELVRTIHADSFEWYGFTLAAEDNPELILDIGLPKNDQNLLDYTTIGPQRIAEFQESLPDDTLINGWIHSHGALNYRHFSHTDEKNHLAVLDFIDARLRRPVAKKEVVIQDLVLLEKDRFAKEDLARGSVSIIADGPITAARIMETVYGSFCYSIVIGDEGWHEQEIIFKERGILSGHTMTDSIKADIILVDTGRSLTQFDIQVLADEVEEKIQPNTDPPPEIIERM</sequence>
<protein>
    <recommendedName>
        <fullName evidence="3">JAB domain-containing protein</fullName>
    </recommendedName>
</protein>
<organism evidence="1 2">
    <name type="scientific">Candidatus Desulfatibia profunda</name>
    <dbReference type="NCBI Taxonomy" id="2841695"/>
    <lineage>
        <taxon>Bacteria</taxon>
        <taxon>Pseudomonadati</taxon>
        <taxon>Thermodesulfobacteriota</taxon>
        <taxon>Desulfobacteria</taxon>
        <taxon>Desulfobacterales</taxon>
        <taxon>Desulfobacterales incertae sedis</taxon>
        <taxon>Candidatus Desulfatibia</taxon>
    </lineage>
</organism>
<dbReference type="AlphaFoldDB" id="A0A8J6NYC4"/>
<accession>A0A8J6NYC4</accession>